<name>A0A0B3RP23_9RHOB</name>
<accession>A0A225PVL6</accession>
<gene>
    <name evidence="1" type="ORF">OA50_02449</name>
</gene>
<organism evidence="1 2">
    <name type="scientific">Mameliella alba</name>
    <dbReference type="NCBI Taxonomy" id="561184"/>
    <lineage>
        <taxon>Bacteria</taxon>
        <taxon>Pseudomonadati</taxon>
        <taxon>Pseudomonadota</taxon>
        <taxon>Alphaproteobacteria</taxon>
        <taxon>Rhodobacterales</taxon>
        <taxon>Roseobacteraceae</taxon>
        <taxon>Mameliella</taxon>
    </lineage>
</organism>
<dbReference type="OrthoDB" id="7848466at2"/>
<evidence type="ECO:0000313" key="2">
    <source>
        <dbReference type="Proteomes" id="UP000030960"/>
    </source>
</evidence>
<dbReference type="AlphaFoldDB" id="A0A0B3RP23"/>
<dbReference type="Proteomes" id="UP000030960">
    <property type="component" value="Unassembled WGS sequence"/>
</dbReference>
<protein>
    <submittedName>
        <fullName evidence="1">Uncharacterized protein</fullName>
    </submittedName>
</protein>
<dbReference type="EMBL" id="JSUQ01000009">
    <property type="protein sequence ID" value="KHQ52905.1"/>
    <property type="molecule type" value="Genomic_DNA"/>
</dbReference>
<comment type="caution">
    <text evidence="1">The sequence shown here is derived from an EMBL/GenBank/DDBJ whole genome shotgun (WGS) entry which is preliminary data.</text>
</comment>
<accession>A0A0B3RP23</accession>
<accession>A0A225QNV2</accession>
<evidence type="ECO:0000313" key="1">
    <source>
        <dbReference type="EMBL" id="KHQ52905.1"/>
    </source>
</evidence>
<dbReference type="GeneID" id="66502326"/>
<reference evidence="1 2" key="1">
    <citation type="submission" date="2014-10" db="EMBL/GenBank/DDBJ databases">
        <title>Genome sequence of Ponticoccus sp. strain UMTAT08 isolated from clonal culture of toxic dinoflagellate Alexandrium tamiyavanichii.</title>
        <authorList>
            <person name="Gan H.Y."/>
            <person name="Muhd D.-D."/>
            <person name="Mohd Noor M.E."/>
            <person name="Yeong Y.S."/>
            <person name="Usup G."/>
        </authorList>
    </citation>
    <scope>NUCLEOTIDE SEQUENCE [LARGE SCALE GENOMIC DNA]</scope>
    <source>
        <strain evidence="1 2">UMTAT08</strain>
    </source>
</reference>
<proteinExistence type="predicted"/>
<keyword evidence="2" id="KW-1185">Reference proteome</keyword>
<dbReference type="RefSeq" id="WP_043141559.1">
    <property type="nucleotide sequence ID" value="NZ_AP022337.1"/>
</dbReference>
<dbReference type="STRING" id="561184.SAMN05216376_11069"/>
<sequence>MRIFRYIPIIATALTTSLAGMAQAADPVAQHNSTAFWFVNWLGLTNATLDVVSPQGEVTTVFASSGTPVFELDRAKAMDGVYRYELTAATDKQVKVVNPMNNGRGDLASDMAAESFYLTGQFIVSRGVITTPDEMTEDDN</sequence>